<sequence length="178" mass="19264">MAITYISGISALTSGRCIPPLLALATCFAGASAHADTYFGFNGLYSSSEFRSQTWQEASPLLAQAQIGYFFNDYLAIEARHAASVKRDAGLAIDSLSSAFIKANIPVTPRTSVYALGGYSYVSADYRNQSHYDDSISFGLGVHYALSSTSAITSEWINYLHGDDVRLSALQLGIQFKF</sequence>
<reference evidence="4" key="1">
    <citation type="submission" date="2022-03" db="EMBL/GenBank/DDBJ databases">
        <title>Sea Food Isolates.</title>
        <authorList>
            <person name="Li c."/>
        </authorList>
    </citation>
    <scope>NUCLEOTIDE SEQUENCE</scope>
    <source>
        <strain evidence="4">19MO02SH05</strain>
    </source>
</reference>
<name>A0AAU6TI08_UNCXX</name>
<evidence type="ECO:0000313" key="4">
    <source>
        <dbReference type="EMBL" id="XAG61117.1"/>
    </source>
</evidence>
<evidence type="ECO:0000256" key="1">
    <source>
        <dbReference type="ARBA" id="ARBA00022729"/>
    </source>
</evidence>
<feature type="chain" id="PRO_5043593534" evidence="2">
    <location>
        <begin position="36"/>
        <end position="178"/>
    </location>
</feature>
<keyword evidence="1 2" id="KW-0732">Signal</keyword>
<dbReference type="AlphaFoldDB" id="A0AAU6TI08"/>
<proteinExistence type="predicted"/>
<dbReference type="SUPFAM" id="SSF56925">
    <property type="entry name" value="OMPA-like"/>
    <property type="match status" value="1"/>
</dbReference>
<feature type="signal peptide" evidence="2">
    <location>
        <begin position="1"/>
        <end position="35"/>
    </location>
</feature>
<organism evidence="4">
    <name type="scientific">bacterium 19MO02SH05</name>
    <dbReference type="NCBI Taxonomy" id="2920696"/>
    <lineage>
        <taxon>Bacteria</taxon>
    </lineage>
</organism>
<protein>
    <submittedName>
        <fullName evidence="4">Porin family protein</fullName>
    </submittedName>
</protein>
<dbReference type="Pfam" id="PF13505">
    <property type="entry name" value="OMP_b-brl"/>
    <property type="match status" value="1"/>
</dbReference>
<dbReference type="EMBL" id="CP095342">
    <property type="protein sequence ID" value="XAG61117.1"/>
    <property type="molecule type" value="Genomic_DNA"/>
</dbReference>
<accession>A0AAU6TI08</accession>
<evidence type="ECO:0000259" key="3">
    <source>
        <dbReference type="Pfam" id="PF13505"/>
    </source>
</evidence>
<dbReference type="InterPro" id="IPR011250">
    <property type="entry name" value="OMP/PagP_B-barrel"/>
</dbReference>
<feature type="domain" description="Outer membrane protein beta-barrel" evidence="3">
    <location>
        <begin position="21"/>
        <end position="178"/>
    </location>
</feature>
<gene>
    <name evidence="4" type="ORF">MRL64_12770</name>
</gene>
<evidence type="ECO:0000256" key="2">
    <source>
        <dbReference type="SAM" id="SignalP"/>
    </source>
</evidence>
<dbReference type="Gene3D" id="2.40.160.20">
    <property type="match status" value="1"/>
</dbReference>
<dbReference type="InterPro" id="IPR027385">
    <property type="entry name" value="Beta-barrel_OMP"/>
</dbReference>